<dbReference type="GO" id="GO:0051301">
    <property type="term" value="P:cell division"/>
    <property type="evidence" value="ECO:0007669"/>
    <property type="project" value="UniProtKB-KW"/>
</dbReference>
<dbReference type="EMBL" id="JACBKZ010000007">
    <property type="protein sequence ID" value="KAF5945660.1"/>
    <property type="molecule type" value="Genomic_DNA"/>
</dbReference>
<keyword evidence="4" id="KW-0597">Phosphoprotein</keyword>
<reference evidence="17 18" key="2">
    <citation type="submission" date="2020-07" db="EMBL/GenBank/DDBJ databases">
        <title>Genome assembly of wild tea tree DASZ reveals pedigree and selection history of tea varieties.</title>
        <authorList>
            <person name="Zhang W."/>
        </authorList>
    </citation>
    <scope>NUCLEOTIDE SEQUENCE [LARGE SCALE GENOMIC DNA]</scope>
    <source>
        <strain evidence="18">cv. G240</strain>
        <tissue evidence="17">Leaf</tissue>
    </source>
</reference>
<evidence type="ECO:0000259" key="16">
    <source>
        <dbReference type="PROSITE" id="PS50011"/>
    </source>
</evidence>
<evidence type="ECO:0000256" key="10">
    <source>
        <dbReference type="ARBA" id="ARBA00022840"/>
    </source>
</evidence>
<dbReference type="InterPro" id="IPR050108">
    <property type="entry name" value="CDK"/>
</dbReference>
<dbReference type="PROSITE" id="PS00107">
    <property type="entry name" value="PROTEIN_KINASE_ATP"/>
    <property type="match status" value="1"/>
</dbReference>
<evidence type="ECO:0000256" key="6">
    <source>
        <dbReference type="ARBA" id="ARBA00022679"/>
    </source>
</evidence>
<dbReference type="Gene3D" id="1.10.510.10">
    <property type="entry name" value="Transferase(Phosphotransferase) domain 1"/>
    <property type="match status" value="1"/>
</dbReference>
<dbReference type="PROSITE" id="PS00108">
    <property type="entry name" value="PROTEIN_KINASE_ST"/>
    <property type="match status" value="1"/>
</dbReference>
<feature type="binding site" evidence="14">
    <location>
        <position position="36"/>
    </location>
    <ligand>
        <name>ATP</name>
        <dbReference type="ChEBI" id="CHEBI:30616"/>
    </ligand>
</feature>
<protein>
    <recommendedName>
        <fullName evidence="2">cyclin-dependent kinase</fullName>
        <ecNumber evidence="2">2.7.11.22</ecNumber>
    </recommendedName>
</protein>
<dbReference type="SUPFAM" id="SSF56112">
    <property type="entry name" value="Protein kinase-like (PK-like)"/>
    <property type="match status" value="1"/>
</dbReference>
<keyword evidence="18" id="KW-1185">Reference proteome</keyword>
<feature type="domain" description="Protein kinase" evidence="16">
    <location>
        <begin position="7"/>
        <end position="304"/>
    </location>
</feature>
<keyword evidence="5" id="KW-0132">Cell division</keyword>
<dbReference type="GO" id="GO:0010389">
    <property type="term" value="P:regulation of G2/M transition of mitotic cell cycle"/>
    <property type="evidence" value="ECO:0007669"/>
    <property type="project" value="TreeGrafter"/>
</dbReference>
<keyword evidence="10 14" id="KW-0067">ATP-binding</keyword>
<keyword evidence="8" id="KW-0498">Mitosis</keyword>
<evidence type="ECO:0000256" key="9">
    <source>
        <dbReference type="ARBA" id="ARBA00022777"/>
    </source>
</evidence>
<dbReference type="InterPro" id="IPR017441">
    <property type="entry name" value="Protein_kinase_ATP_BS"/>
</dbReference>
<keyword evidence="6" id="KW-0808">Transferase</keyword>
<dbReference type="GO" id="GO:0051445">
    <property type="term" value="P:regulation of meiotic cell cycle"/>
    <property type="evidence" value="ECO:0007669"/>
    <property type="project" value="TreeGrafter"/>
</dbReference>
<organism evidence="17 18">
    <name type="scientific">Camellia sinensis</name>
    <name type="common">Tea plant</name>
    <name type="synonym">Thea sinensis</name>
    <dbReference type="NCBI Taxonomy" id="4442"/>
    <lineage>
        <taxon>Eukaryota</taxon>
        <taxon>Viridiplantae</taxon>
        <taxon>Streptophyta</taxon>
        <taxon>Embryophyta</taxon>
        <taxon>Tracheophyta</taxon>
        <taxon>Spermatophyta</taxon>
        <taxon>Magnoliopsida</taxon>
        <taxon>eudicotyledons</taxon>
        <taxon>Gunneridae</taxon>
        <taxon>Pentapetalae</taxon>
        <taxon>asterids</taxon>
        <taxon>Ericales</taxon>
        <taxon>Theaceae</taxon>
        <taxon>Camellia</taxon>
    </lineage>
</organism>
<evidence type="ECO:0000256" key="5">
    <source>
        <dbReference type="ARBA" id="ARBA00022618"/>
    </source>
</evidence>
<proteinExistence type="inferred from homology"/>
<comment type="similarity">
    <text evidence="1">Belongs to the protein kinase superfamily. CMGC Ser/Thr protein kinase family. CDC2/CDKX subfamily.</text>
</comment>
<dbReference type="GO" id="GO:0010468">
    <property type="term" value="P:regulation of gene expression"/>
    <property type="evidence" value="ECO:0007669"/>
    <property type="project" value="TreeGrafter"/>
</dbReference>
<dbReference type="GO" id="GO:0005737">
    <property type="term" value="C:cytoplasm"/>
    <property type="evidence" value="ECO:0007669"/>
    <property type="project" value="TreeGrafter"/>
</dbReference>
<keyword evidence="11" id="KW-0131">Cell cycle</keyword>
<reference evidence="18" key="1">
    <citation type="journal article" date="2020" name="Nat. Commun.">
        <title>Genome assembly of wild tea tree DASZ reveals pedigree and selection history of tea varieties.</title>
        <authorList>
            <person name="Zhang W."/>
            <person name="Zhang Y."/>
            <person name="Qiu H."/>
            <person name="Guo Y."/>
            <person name="Wan H."/>
            <person name="Zhang X."/>
            <person name="Scossa F."/>
            <person name="Alseekh S."/>
            <person name="Zhang Q."/>
            <person name="Wang P."/>
            <person name="Xu L."/>
            <person name="Schmidt M.H."/>
            <person name="Jia X."/>
            <person name="Li D."/>
            <person name="Zhu A."/>
            <person name="Guo F."/>
            <person name="Chen W."/>
            <person name="Ni D."/>
            <person name="Usadel B."/>
            <person name="Fernie A.R."/>
            <person name="Wen W."/>
        </authorList>
    </citation>
    <scope>NUCLEOTIDE SEQUENCE [LARGE SCALE GENOMIC DNA]</scope>
    <source>
        <strain evidence="18">cv. G240</strain>
    </source>
</reference>
<evidence type="ECO:0000256" key="7">
    <source>
        <dbReference type="ARBA" id="ARBA00022741"/>
    </source>
</evidence>
<dbReference type="InterPro" id="IPR011009">
    <property type="entry name" value="Kinase-like_dom_sf"/>
</dbReference>
<comment type="catalytic activity">
    <reaction evidence="12">
        <text>L-threonyl-[protein] + ATP = O-phospho-L-threonyl-[protein] + ADP + H(+)</text>
        <dbReference type="Rhea" id="RHEA:46608"/>
        <dbReference type="Rhea" id="RHEA-COMP:11060"/>
        <dbReference type="Rhea" id="RHEA-COMP:11605"/>
        <dbReference type="ChEBI" id="CHEBI:15378"/>
        <dbReference type="ChEBI" id="CHEBI:30013"/>
        <dbReference type="ChEBI" id="CHEBI:30616"/>
        <dbReference type="ChEBI" id="CHEBI:61977"/>
        <dbReference type="ChEBI" id="CHEBI:456216"/>
        <dbReference type="EC" id="2.7.11.22"/>
    </reaction>
</comment>
<name>A0A7J7GYA3_CAMSI</name>
<sequence>MQLGLQYELIEKIGEGGFSMIYKYRDCVTNETVAVKRIFMVNENGVPSSLIREISLLKELDHINIVRLLNVLSNGESVDLVFECLDLDLKKFINSYPEIAKDPHMIKVGEILPPFVILKCMRFMHQILRGVTYCHAHEILHRDLKPRNLLIDLNNKMVKLADFGLARTFDVPLRTYTGNVGTLPYRAPELLLGLNYSTPVDVWSVGCIFVEMVTQQPLFTGTCEINILIEMFSMLGVPNEATWPGVTSLCGYISTMTEFPSHVRSLAEVVTGLEPAGFDLLSKMLCLNPSGRITAEDALKHSYFGNVAASSLARNKAACATSSTLPLRPRSKLPFLPTVLLTSSGLKSIFPRNIWYRHSHCGAMVQISNGISKKVYALRSGPTLDEFFPNVEI</sequence>
<keyword evidence="7 14" id="KW-0547">Nucleotide-binding</keyword>
<dbReference type="GO" id="GO:0030332">
    <property type="term" value="F:cyclin binding"/>
    <property type="evidence" value="ECO:0007669"/>
    <property type="project" value="TreeGrafter"/>
</dbReference>
<dbReference type="GO" id="GO:0007165">
    <property type="term" value="P:signal transduction"/>
    <property type="evidence" value="ECO:0007669"/>
    <property type="project" value="TreeGrafter"/>
</dbReference>
<dbReference type="Proteomes" id="UP000593564">
    <property type="component" value="Unassembled WGS sequence"/>
</dbReference>
<dbReference type="GO" id="GO:0005524">
    <property type="term" value="F:ATP binding"/>
    <property type="evidence" value="ECO:0007669"/>
    <property type="project" value="UniProtKB-UniRule"/>
</dbReference>
<dbReference type="SMART" id="SM00220">
    <property type="entry name" value="S_TKc"/>
    <property type="match status" value="1"/>
</dbReference>
<dbReference type="GO" id="GO:0000307">
    <property type="term" value="C:cyclin-dependent protein kinase holoenzyme complex"/>
    <property type="evidence" value="ECO:0007669"/>
    <property type="project" value="TreeGrafter"/>
</dbReference>
<dbReference type="PROSITE" id="PS50011">
    <property type="entry name" value="PROTEIN_KINASE_DOM"/>
    <property type="match status" value="1"/>
</dbReference>
<dbReference type="PANTHER" id="PTHR24056:SF548">
    <property type="entry name" value="CYCLIN-DEPENDENT KINASE A-1"/>
    <property type="match status" value="1"/>
</dbReference>
<evidence type="ECO:0000256" key="1">
    <source>
        <dbReference type="ARBA" id="ARBA00006485"/>
    </source>
</evidence>
<evidence type="ECO:0000256" key="15">
    <source>
        <dbReference type="RuleBase" id="RU000304"/>
    </source>
</evidence>
<evidence type="ECO:0000256" key="11">
    <source>
        <dbReference type="ARBA" id="ARBA00023306"/>
    </source>
</evidence>
<dbReference type="AlphaFoldDB" id="A0A7J7GYA3"/>
<evidence type="ECO:0000256" key="2">
    <source>
        <dbReference type="ARBA" id="ARBA00012425"/>
    </source>
</evidence>
<dbReference type="EC" id="2.7.11.22" evidence="2"/>
<evidence type="ECO:0000256" key="4">
    <source>
        <dbReference type="ARBA" id="ARBA00022553"/>
    </source>
</evidence>
<evidence type="ECO:0000256" key="13">
    <source>
        <dbReference type="ARBA" id="ARBA00048367"/>
    </source>
</evidence>
<evidence type="ECO:0000256" key="14">
    <source>
        <dbReference type="PROSITE-ProRule" id="PRU10141"/>
    </source>
</evidence>
<comment type="caution">
    <text evidence="17">The sequence shown here is derived from an EMBL/GenBank/DDBJ whole genome shotgun (WGS) entry which is preliminary data.</text>
</comment>
<evidence type="ECO:0000313" key="18">
    <source>
        <dbReference type="Proteomes" id="UP000593564"/>
    </source>
</evidence>
<keyword evidence="3 15" id="KW-0723">Serine/threonine-protein kinase</keyword>
<evidence type="ECO:0000256" key="3">
    <source>
        <dbReference type="ARBA" id="ARBA00022527"/>
    </source>
</evidence>
<dbReference type="Pfam" id="PF00069">
    <property type="entry name" value="Pkinase"/>
    <property type="match status" value="1"/>
</dbReference>
<dbReference type="GO" id="GO:0005634">
    <property type="term" value="C:nucleus"/>
    <property type="evidence" value="ECO:0007669"/>
    <property type="project" value="TreeGrafter"/>
</dbReference>
<accession>A0A7J7GYA3</accession>
<dbReference type="Gene3D" id="3.30.200.20">
    <property type="entry name" value="Phosphorylase Kinase, domain 1"/>
    <property type="match status" value="1"/>
</dbReference>
<dbReference type="GO" id="GO:0000082">
    <property type="term" value="P:G1/S transition of mitotic cell cycle"/>
    <property type="evidence" value="ECO:0007669"/>
    <property type="project" value="TreeGrafter"/>
</dbReference>
<dbReference type="GO" id="GO:0004693">
    <property type="term" value="F:cyclin-dependent protein serine/threonine kinase activity"/>
    <property type="evidence" value="ECO:0007669"/>
    <property type="project" value="UniProtKB-EC"/>
</dbReference>
<dbReference type="PANTHER" id="PTHR24056">
    <property type="entry name" value="CELL DIVISION PROTEIN KINASE"/>
    <property type="match status" value="1"/>
</dbReference>
<dbReference type="FunFam" id="1.10.510.10:FF:000624">
    <property type="entry name" value="Mitogen-activated protein kinase"/>
    <property type="match status" value="1"/>
</dbReference>
<evidence type="ECO:0000256" key="8">
    <source>
        <dbReference type="ARBA" id="ARBA00022776"/>
    </source>
</evidence>
<evidence type="ECO:0000313" key="17">
    <source>
        <dbReference type="EMBL" id="KAF5945660.1"/>
    </source>
</evidence>
<gene>
    <name evidence="17" type="ORF">HYC85_015888</name>
</gene>
<comment type="catalytic activity">
    <reaction evidence="13">
        <text>L-seryl-[protein] + ATP = O-phospho-L-seryl-[protein] + ADP + H(+)</text>
        <dbReference type="Rhea" id="RHEA:17989"/>
        <dbReference type="Rhea" id="RHEA-COMP:9863"/>
        <dbReference type="Rhea" id="RHEA-COMP:11604"/>
        <dbReference type="ChEBI" id="CHEBI:15378"/>
        <dbReference type="ChEBI" id="CHEBI:29999"/>
        <dbReference type="ChEBI" id="CHEBI:30616"/>
        <dbReference type="ChEBI" id="CHEBI:83421"/>
        <dbReference type="ChEBI" id="CHEBI:456216"/>
        <dbReference type="EC" id="2.7.11.22"/>
    </reaction>
</comment>
<evidence type="ECO:0000256" key="12">
    <source>
        <dbReference type="ARBA" id="ARBA00047811"/>
    </source>
</evidence>
<dbReference type="InterPro" id="IPR000719">
    <property type="entry name" value="Prot_kinase_dom"/>
</dbReference>
<keyword evidence="9" id="KW-0418">Kinase</keyword>
<dbReference type="InterPro" id="IPR008271">
    <property type="entry name" value="Ser/Thr_kinase_AS"/>
</dbReference>